<sequence>MEDALPLRSNLLEVEHEVHAAREVEASNQGLELESTCQPAEISRPWSLKRSLPSTICLIMIGTVKAVCGCVGKWCVMLFRKSSQRPQASPPLPLVLPPQISHHPGEAGDALEDRPKASQIQVQVDLEKIPHSEPHDAEVQAGIKVAGFYLNDWQLPPGLGDRDLDALVSEVHEECSAIGLISHQQALRLTLGMGYSKESAVAKWREVVAWRNAGELNLLRSRLDDLMCSDATVSFANDREVYNKLFRGCPCALLTADDRPVSVWHAQAPKGSGQVTSLDLEDLNAWSREVFEYADLWVTKDTERTGRLTGYIQVYNMQGLSLRQVSSKEVTERLKGALSAGGFYVEAVAHIYVINASRLFSMAWKLVRGFLSPWTASKITVSSEVPDELLAELGGSGSPSALHLERLLVAAADVNGPSILAPVLRPTRSLSPRRSSEESVYTGASTATCSTRASTRAHGVGSCEPTAEEMLYEEMPEMPEGSRWVAGFLLRPEQLPPGIEDRDLDALVDEVHAKCGAILPTSKQQALRLVLGMGYSSEAAVAKWQEIVEWRAFVGMDLIRQEQADAVLADGPVRFPGTAEVHDKLICTSPCAFLSIDGSPISIWHAGTMNTRDAGALSIEQISQWSRAVFEYKDAWICQQSEKTKRLVGYVQVYDMRGMNWRHYSSRELVDKLKAALQTGGFYVEAVSHMFVINASTLFSATWKVVRNLISPWTASKISVSSGVPDELIHLLGGPTSDAALKFQDLQRRTPLEAAQCTSVLRPTWQAAPSSSPQGRSSIVSEFSQESVFSPCGSRETPQGMRRIAGFLLAEEQLPKEQLSRDWDSSVAEVKELCSQLSPCTTQQALRLLLGMGDRKGAVEKWKEIVAWRVANRIEDVRREQSDHLERGSTDNHFPNSLDVCNKLIRVEPCVLRAADGSPVSIWYGGSLETEATNLTLAQITAWSHAVFEYKDLWISQQSEGKKTLMGYIQVYDMQGVSLRLLSQAFSKDVMEKMKRALDAGSYYMEAVSHMYVINASTLFSMAWKVVRQFIPPRTASKISVSKDIPEELVRALGGSQSEALKSLKEMLSTGRGHTLGPVLRPHASNLVVTLSVGGHGY</sequence>
<keyword evidence="4" id="KW-1185">Reference proteome</keyword>
<dbReference type="InterPro" id="IPR001251">
    <property type="entry name" value="CRAL-TRIO_dom"/>
</dbReference>
<reference evidence="3 4" key="1">
    <citation type="submission" date="2024-02" db="EMBL/GenBank/DDBJ databases">
        <authorList>
            <person name="Chen Y."/>
            <person name="Shah S."/>
            <person name="Dougan E. K."/>
            <person name="Thang M."/>
            <person name="Chan C."/>
        </authorList>
    </citation>
    <scope>NUCLEOTIDE SEQUENCE [LARGE SCALE GENOMIC DNA]</scope>
</reference>
<dbReference type="InterPro" id="IPR036865">
    <property type="entry name" value="CRAL-TRIO_dom_sf"/>
</dbReference>
<accession>A0ABP0JGX2</accession>
<proteinExistence type="predicted"/>
<gene>
    <name evidence="3" type="ORF">CCMP2556_LOCUS11281</name>
</gene>
<dbReference type="InterPro" id="IPR051026">
    <property type="entry name" value="PI/PC_transfer"/>
</dbReference>
<evidence type="ECO:0000313" key="3">
    <source>
        <dbReference type="EMBL" id="CAK9013447.1"/>
    </source>
</evidence>
<comment type="caution">
    <text evidence="3">The sequence shown here is derived from an EMBL/GenBank/DDBJ whole genome shotgun (WGS) entry which is preliminary data.</text>
</comment>
<dbReference type="PANTHER" id="PTHR45657">
    <property type="entry name" value="CRAL-TRIO DOMAIN-CONTAINING PROTEIN YKL091C-RELATED"/>
    <property type="match status" value="1"/>
</dbReference>
<dbReference type="Proteomes" id="UP001642484">
    <property type="component" value="Unassembled WGS sequence"/>
</dbReference>
<feature type="domain" description="CRAL-TRIO" evidence="2">
    <location>
        <begin position="597"/>
        <end position="732"/>
    </location>
</feature>
<feature type="domain" description="CRAL-TRIO" evidence="2">
    <location>
        <begin position="238"/>
        <end position="402"/>
    </location>
</feature>
<dbReference type="SUPFAM" id="SSF52087">
    <property type="entry name" value="CRAL/TRIO domain"/>
    <property type="match status" value="3"/>
</dbReference>
<dbReference type="CDD" id="cd00170">
    <property type="entry name" value="SEC14"/>
    <property type="match status" value="3"/>
</dbReference>
<dbReference type="PANTHER" id="PTHR45657:SF1">
    <property type="entry name" value="CRAL-TRIO DOMAIN-CONTAINING PROTEIN YKL091C-RELATED"/>
    <property type="match status" value="1"/>
</dbReference>
<feature type="domain" description="CRAL-TRIO" evidence="2">
    <location>
        <begin position="913"/>
        <end position="1068"/>
    </location>
</feature>
<evidence type="ECO:0000313" key="4">
    <source>
        <dbReference type="Proteomes" id="UP001642484"/>
    </source>
</evidence>
<protein>
    <recommendedName>
        <fullName evidence="2">CRAL-TRIO domain-containing protein</fullName>
    </recommendedName>
</protein>
<dbReference type="SMART" id="SM00516">
    <property type="entry name" value="SEC14"/>
    <property type="match status" value="3"/>
</dbReference>
<name>A0ABP0JGX2_9DINO</name>
<organism evidence="3 4">
    <name type="scientific">Durusdinium trenchii</name>
    <dbReference type="NCBI Taxonomy" id="1381693"/>
    <lineage>
        <taxon>Eukaryota</taxon>
        <taxon>Sar</taxon>
        <taxon>Alveolata</taxon>
        <taxon>Dinophyceae</taxon>
        <taxon>Suessiales</taxon>
        <taxon>Symbiodiniaceae</taxon>
        <taxon>Durusdinium</taxon>
    </lineage>
</organism>
<dbReference type="Gene3D" id="3.40.525.10">
    <property type="entry name" value="CRAL-TRIO lipid binding domain"/>
    <property type="match status" value="3"/>
</dbReference>
<dbReference type="Pfam" id="PF00650">
    <property type="entry name" value="CRAL_TRIO"/>
    <property type="match status" value="3"/>
</dbReference>
<feature type="region of interest" description="Disordered" evidence="1">
    <location>
        <begin position="84"/>
        <end position="114"/>
    </location>
</feature>
<feature type="compositionally biased region" description="Basic and acidic residues" evidence="1">
    <location>
        <begin position="103"/>
        <end position="114"/>
    </location>
</feature>
<evidence type="ECO:0000259" key="2">
    <source>
        <dbReference type="PROSITE" id="PS50191"/>
    </source>
</evidence>
<evidence type="ECO:0000256" key="1">
    <source>
        <dbReference type="SAM" id="MobiDB-lite"/>
    </source>
</evidence>
<dbReference type="PROSITE" id="PS50191">
    <property type="entry name" value="CRAL_TRIO"/>
    <property type="match status" value="3"/>
</dbReference>
<dbReference type="EMBL" id="CAXAMN010005358">
    <property type="protein sequence ID" value="CAK9013447.1"/>
    <property type="molecule type" value="Genomic_DNA"/>
</dbReference>